<keyword evidence="2" id="KW-1003">Cell membrane</keyword>
<name>M0NA31_9EURY</name>
<evidence type="ECO:0000256" key="6">
    <source>
        <dbReference type="SAM" id="Phobius"/>
    </source>
</evidence>
<feature type="transmembrane region" description="Helical" evidence="6">
    <location>
        <begin position="241"/>
        <end position="258"/>
    </location>
</feature>
<dbReference type="PANTHER" id="PTHR30482:SF10">
    <property type="entry name" value="HIGH-AFFINITY BRANCHED-CHAIN AMINO ACID TRANSPORT PROTEIN BRAE"/>
    <property type="match status" value="1"/>
</dbReference>
<evidence type="ECO:0000256" key="5">
    <source>
        <dbReference type="ARBA" id="ARBA00023136"/>
    </source>
</evidence>
<keyword evidence="8" id="KW-1185">Reference proteome</keyword>
<dbReference type="GO" id="GO:0005886">
    <property type="term" value="C:plasma membrane"/>
    <property type="evidence" value="ECO:0007669"/>
    <property type="project" value="UniProtKB-SubCell"/>
</dbReference>
<gene>
    <name evidence="7" type="ORF">C451_08338</name>
</gene>
<dbReference type="PANTHER" id="PTHR30482">
    <property type="entry name" value="HIGH-AFFINITY BRANCHED-CHAIN AMINO ACID TRANSPORT SYSTEM PERMEASE"/>
    <property type="match status" value="1"/>
</dbReference>
<dbReference type="GO" id="GO:0015658">
    <property type="term" value="F:branched-chain amino acid transmembrane transporter activity"/>
    <property type="evidence" value="ECO:0007669"/>
    <property type="project" value="InterPro"/>
</dbReference>
<dbReference type="AlphaFoldDB" id="M0NA31"/>
<feature type="transmembrane region" description="Helical" evidence="6">
    <location>
        <begin position="32"/>
        <end position="55"/>
    </location>
</feature>
<feature type="transmembrane region" description="Helical" evidence="6">
    <location>
        <begin position="315"/>
        <end position="335"/>
    </location>
</feature>
<accession>M0NA31</accession>
<feature type="transmembrane region" description="Helical" evidence="6">
    <location>
        <begin position="125"/>
        <end position="147"/>
    </location>
</feature>
<dbReference type="Proteomes" id="UP000011680">
    <property type="component" value="Unassembled WGS sequence"/>
</dbReference>
<dbReference type="EMBL" id="AOMF01000146">
    <property type="protein sequence ID" value="EMA53954.1"/>
    <property type="molecule type" value="Genomic_DNA"/>
</dbReference>
<organism evidence="7 8">
    <name type="scientific">Halococcus thailandensis JCM 13552</name>
    <dbReference type="NCBI Taxonomy" id="1227457"/>
    <lineage>
        <taxon>Archaea</taxon>
        <taxon>Methanobacteriati</taxon>
        <taxon>Methanobacteriota</taxon>
        <taxon>Stenosarchaea group</taxon>
        <taxon>Halobacteria</taxon>
        <taxon>Halobacteriales</taxon>
        <taxon>Halococcaceae</taxon>
        <taxon>Halococcus</taxon>
    </lineage>
</organism>
<dbReference type="PATRIC" id="fig|1227457.3.peg.1538"/>
<dbReference type="STRING" id="1227457.C451_08338"/>
<evidence type="ECO:0000256" key="4">
    <source>
        <dbReference type="ARBA" id="ARBA00022989"/>
    </source>
</evidence>
<evidence type="ECO:0000256" key="2">
    <source>
        <dbReference type="ARBA" id="ARBA00022475"/>
    </source>
</evidence>
<evidence type="ECO:0000256" key="1">
    <source>
        <dbReference type="ARBA" id="ARBA00004651"/>
    </source>
</evidence>
<feature type="transmembrane region" description="Helical" evidence="6">
    <location>
        <begin position="394"/>
        <end position="418"/>
    </location>
</feature>
<dbReference type="CDD" id="cd06581">
    <property type="entry name" value="TM_PBP1_LivM_like"/>
    <property type="match status" value="1"/>
</dbReference>
<evidence type="ECO:0000313" key="7">
    <source>
        <dbReference type="EMBL" id="EMA53954.1"/>
    </source>
</evidence>
<feature type="transmembrane region" description="Helical" evidence="6">
    <location>
        <begin position="342"/>
        <end position="362"/>
    </location>
</feature>
<comment type="caution">
    <text evidence="7">The sequence shown here is derived from an EMBL/GenBank/DDBJ whole genome shotgun (WGS) entry which is preliminary data.</text>
</comment>
<dbReference type="InterPro" id="IPR043428">
    <property type="entry name" value="LivM-like"/>
</dbReference>
<dbReference type="eggNOG" id="arCOG01273">
    <property type="taxonomic scope" value="Archaea"/>
</dbReference>
<evidence type="ECO:0000256" key="3">
    <source>
        <dbReference type="ARBA" id="ARBA00022692"/>
    </source>
</evidence>
<reference evidence="7 8" key="1">
    <citation type="journal article" date="2014" name="PLoS Genet.">
        <title>Phylogenetically driven sequencing of extremely halophilic archaea reveals strategies for static and dynamic osmo-response.</title>
        <authorList>
            <person name="Becker E.A."/>
            <person name="Seitzer P.M."/>
            <person name="Tritt A."/>
            <person name="Larsen D."/>
            <person name="Krusor M."/>
            <person name="Yao A.I."/>
            <person name="Wu D."/>
            <person name="Madern D."/>
            <person name="Eisen J.A."/>
            <person name="Darling A.E."/>
            <person name="Facciotti M.T."/>
        </authorList>
    </citation>
    <scope>NUCLEOTIDE SEQUENCE [LARGE SCALE GENOMIC DNA]</scope>
    <source>
        <strain evidence="7 8">JCM 13552</strain>
    </source>
</reference>
<feature type="transmembrane region" description="Helical" evidence="6">
    <location>
        <begin position="93"/>
        <end position="113"/>
    </location>
</feature>
<evidence type="ECO:0000313" key="8">
    <source>
        <dbReference type="Proteomes" id="UP000011680"/>
    </source>
</evidence>
<feature type="transmembrane region" description="Helical" evidence="6">
    <location>
        <begin position="292"/>
        <end position="309"/>
    </location>
</feature>
<sequence>MDTVTECGCGQRGGPMSSATERVAARLPDNDAVLILGVLFGLYVGFTVLGMALGLDIAGLASTLQRITFFAAVYALLALALNLQWGYAGLLNIGVAGFMAVGVYTMAMLTAPASPAAGGVPGLGLPLWVGVVGGMVAAALVGALAALPALRLKADYLAIVTLGLSEIIRLTYNSTTFQTFSIAGADLGTGASQGIQTPTNPVMALYYTTPSSPAAGTTGLGEAVFGFFGTLGLDEPVVVDWTYTIVLVIFVGLFYLLLTRVGNSPFGRVLKAIREDELVASSLGKNTNRFKIKTFMLGCALMGLGGILWQGSQELVNPALFLPIITFYVFIALIIGGSGSNTGSVIGGALFAGLLFEGPTFVRRLVQQTVDLGGAPNTFTDAIAALGSLDVGPLLAYALADVSSLRFVLVGVVLVYLVQNRPDGLLGHRKETAAAVSLARERTAAGQTDGGATEANDE</sequence>
<dbReference type="InterPro" id="IPR001851">
    <property type="entry name" value="ABC_transp_permease"/>
</dbReference>
<dbReference type="Pfam" id="PF02653">
    <property type="entry name" value="BPD_transp_2"/>
    <property type="match status" value="1"/>
</dbReference>
<feature type="transmembrane region" description="Helical" evidence="6">
    <location>
        <begin position="67"/>
        <end position="87"/>
    </location>
</feature>
<keyword evidence="4 6" id="KW-1133">Transmembrane helix</keyword>
<comment type="subcellular location">
    <subcellularLocation>
        <location evidence="1">Cell membrane</location>
        <topology evidence="1">Multi-pass membrane protein</topology>
    </subcellularLocation>
</comment>
<protein>
    <submittedName>
        <fullName evidence="7">High-affinity branched-chain amino acid transport protein</fullName>
    </submittedName>
</protein>
<keyword evidence="3 6" id="KW-0812">Transmembrane</keyword>
<proteinExistence type="predicted"/>
<keyword evidence="5 6" id="KW-0472">Membrane</keyword>